<dbReference type="SMART" id="SM00228">
    <property type="entry name" value="PDZ"/>
    <property type="match status" value="1"/>
</dbReference>
<dbReference type="PANTHER" id="PTHR43253:SF1">
    <property type="entry name" value="TRICORN PROTEASE HOMOLOG 2-RELATED"/>
    <property type="match status" value="1"/>
</dbReference>
<accession>E3BL84</accession>
<comment type="subcellular location">
    <subcellularLocation>
        <location evidence="1 7">Cytoplasm</location>
    </subcellularLocation>
</comment>
<dbReference type="SMART" id="SM00245">
    <property type="entry name" value="TSPc"/>
    <property type="match status" value="1"/>
</dbReference>
<dbReference type="InterPro" id="IPR012393">
    <property type="entry name" value="Tricorn_protease"/>
</dbReference>
<proteinExistence type="inferred from homology"/>
<comment type="function">
    <text evidence="7">Degrades oligopeptides.</text>
</comment>
<evidence type="ECO:0000256" key="6">
    <source>
        <dbReference type="ARBA" id="ARBA00022825"/>
    </source>
</evidence>
<evidence type="ECO:0000256" key="3">
    <source>
        <dbReference type="ARBA" id="ARBA00022490"/>
    </source>
</evidence>
<dbReference type="PANTHER" id="PTHR43253">
    <property type="entry name" value="TRICORN PROTEASE HOMOLOG 2-RELATED"/>
    <property type="match status" value="1"/>
</dbReference>
<dbReference type="SUPFAM" id="SSF52096">
    <property type="entry name" value="ClpP/crotonase"/>
    <property type="match status" value="1"/>
</dbReference>
<keyword evidence="3 7" id="KW-0963">Cytoplasm</keyword>
<comment type="caution">
    <text evidence="11">The sequence shown here is derived from an EMBL/GenBank/DDBJ whole genome shotgun (WGS) entry which is preliminary data.</text>
</comment>
<gene>
    <name evidence="11" type="ORF">VIBC2010_03712</name>
</gene>
<feature type="site" description="Transition state stabilizer; via amide nitrogen" evidence="9">
    <location>
        <position position="1032"/>
    </location>
</feature>
<evidence type="ECO:0000256" key="9">
    <source>
        <dbReference type="PIRSR" id="PIRSR036421-3"/>
    </source>
</evidence>
<dbReference type="InterPro" id="IPR036034">
    <property type="entry name" value="PDZ_sf"/>
</dbReference>
<dbReference type="PIRSF" id="PIRSF036421">
    <property type="entry name" value="Tricorn_protease"/>
    <property type="match status" value="1"/>
</dbReference>
<dbReference type="RefSeq" id="WP_009601815.1">
    <property type="nucleotide sequence ID" value="NZ_AEIU01000076.1"/>
</dbReference>
<dbReference type="Pfam" id="PF26549">
    <property type="entry name" value="Tricorn_N"/>
    <property type="match status" value="1"/>
</dbReference>
<dbReference type="SUPFAM" id="SSF50156">
    <property type="entry name" value="PDZ domain-like"/>
    <property type="match status" value="1"/>
</dbReference>
<dbReference type="InterPro" id="IPR001478">
    <property type="entry name" value="PDZ"/>
</dbReference>
<evidence type="ECO:0000259" key="10">
    <source>
        <dbReference type="PROSITE" id="PS50106"/>
    </source>
</evidence>
<evidence type="ECO:0000256" key="8">
    <source>
        <dbReference type="PIRSR" id="PIRSR036421-1"/>
    </source>
</evidence>
<dbReference type="eggNOG" id="COG0793">
    <property type="taxonomic scope" value="Bacteria"/>
</dbReference>
<dbReference type="OrthoDB" id="9758793at2"/>
<keyword evidence="12" id="KW-1185">Reference proteome</keyword>
<evidence type="ECO:0000256" key="2">
    <source>
        <dbReference type="ARBA" id="ARBA00008524"/>
    </source>
</evidence>
<evidence type="ECO:0000313" key="12">
    <source>
        <dbReference type="Proteomes" id="UP000002943"/>
    </source>
</evidence>
<evidence type="ECO:0000256" key="5">
    <source>
        <dbReference type="ARBA" id="ARBA00022801"/>
    </source>
</evidence>
<dbReference type="Gene3D" id="2.120.10.30">
    <property type="entry name" value="TolB, C-terminal domain"/>
    <property type="match status" value="2"/>
</dbReference>
<keyword evidence="4 7" id="KW-0645">Protease</keyword>
<dbReference type="Gene3D" id="2.30.42.10">
    <property type="match status" value="1"/>
</dbReference>
<keyword evidence="5 7" id="KW-0378">Hydrolase</keyword>
<dbReference type="SUPFAM" id="SSF82171">
    <property type="entry name" value="DPP6 N-terminal domain-like"/>
    <property type="match status" value="1"/>
</dbReference>
<dbReference type="InterPro" id="IPR028204">
    <property type="entry name" value="Tricorn_C1"/>
</dbReference>
<dbReference type="EC" id="3.4.21.-" evidence="7"/>
<dbReference type="AlphaFoldDB" id="E3BL84"/>
<evidence type="ECO:0000313" key="11">
    <source>
        <dbReference type="EMBL" id="EFP96180.1"/>
    </source>
</evidence>
<dbReference type="SUPFAM" id="SSF69304">
    <property type="entry name" value="Tricorn protease N-terminal domain"/>
    <property type="match status" value="1"/>
</dbReference>
<dbReference type="InterPro" id="IPR005151">
    <property type="entry name" value="Tail-specific_protease"/>
</dbReference>
<dbReference type="GO" id="GO:0005737">
    <property type="term" value="C:cytoplasm"/>
    <property type="evidence" value="ECO:0007669"/>
    <property type="project" value="UniProtKB-SubCell"/>
</dbReference>
<sequence>MLRPVYLPILTTLLFSTLVLANGAEYLSKNNEPLWLRNTALSPDGKYLAFTYQSKIFLVDSTGGSATPITNGDFYPHHLVWSSDNKTLAFAAQPYGHDDVFTLEIGTNQITRHTYNSWDDIPASFTNNGQGLLFNTSRVTSHRQDFYNLSRLHFSQLYHIDLKSQRAAVAMTLPAKNAMWNQSTSQLLYNSPHKDQAYRKHQQSFAVPNIWLFDKATNTHTRLTNERIAAEKPVWNSEQNGFFYLSEQSGDFNVWFYDLATSQTKQLTFLKGHPVRDLTADNENNLSFSYKGELYRLNNGAKSPEKIAIQINNFSPKEQNYWYSRLASDFVPSEQNVEEVLLTSYGDLYAFNTKKSQFKAITQTITEEKDVSYTPDGYGSVYSALRNGFWGIYQSYSTIDKELLSSSIIREESPLLISDKHNLTQPQFSPDGTKLAFVVDGKALHIIHFGSSDKHQSEAESEKNNVVQQQVNQQENDMMVTVEPPASQEEAQIEPDIWSGELSDLGKELISAESYIQGIELAFAWSPDSNQLAVNFLTSPHLFQIRVVDVNGNIAHVSENGFDNFAPEWSKDGNILFWQTTQSGERSSDGFAVNATLTGVFVSNIAKQDFQDSLGLEQTEHDESDNPLPQPKYIFNQNSIEYRKAFQLPSSGNYIDAHLSGDDLLVIEETKTPSGEYTTKAFIYNIRTGESHPLFHGYPIAKETYITEDQSYIYLLTDDDIIEISADSGDASYFALNIPINFDRTSRRKAAFDELILQTQEQFYRPDMNGVDWNELSKQYAKFLPHINNDIDLTILLKELAGELNVSHTNADHFVWNQKHTDESAVLGLILNEHVLSEKNNARPLVIAEILPGGPFDREDTKIKPGDRIVAIDGKAVSNLAQLSQALNHKVDEKVIVGFENNSQESWQKKVTAISLQHQADLIDKRWQVLRRDYVLEKSDGKVGYVYLSDMNLANFEHLFAEALGRLKNTEVLILDIRFNRGGWLANTLIQFLTTREVAVLAPSKGKPSSEASSMGWVKPSVTLINAWSYSDASVFGQYYMDLNVGPIIGEPVPGTGTAVKYIQPHTYPDIIYSFPYLPVKKSSGEYYENLELIPDVKVLSHPEDIANGIDTQLDSAIEVALSQVK</sequence>
<organism evidence="11 12">
    <name type="scientific">Vibrio caribbeanicus ATCC BAA-2122</name>
    <dbReference type="NCBI Taxonomy" id="796620"/>
    <lineage>
        <taxon>Bacteria</taxon>
        <taxon>Pseudomonadati</taxon>
        <taxon>Pseudomonadota</taxon>
        <taxon>Gammaproteobacteria</taxon>
        <taxon>Vibrionales</taxon>
        <taxon>Vibrionaceae</taxon>
        <taxon>Vibrio</taxon>
    </lineage>
</organism>
<feature type="domain" description="PDZ" evidence="10">
    <location>
        <begin position="814"/>
        <end position="882"/>
    </location>
</feature>
<dbReference type="GO" id="GO:0008236">
    <property type="term" value="F:serine-type peptidase activity"/>
    <property type="evidence" value="ECO:0007669"/>
    <property type="project" value="UniProtKB-UniRule"/>
</dbReference>
<dbReference type="GO" id="GO:0006508">
    <property type="term" value="P:proteolysis"/>
    <property type="evidence" value="ECO:0007669"/>
    <property type="project" value="UniProtKB-UniRule"/>
</dbReference>
<name>E3BL84_9VIBR</name>
<dbReference type="InterPro" id="IPR011659">
    <property type="entry name" value="WD40"/>
</dbReference>
<dbReference type="EMBL" id="AEIU01000076">
    <property type="protein sequence ID" value="EFP96180.1"/>
    <property type="molecule type" value="Genomic_DNA"/>
</dbReference>
<dbReference type="Gene3D" id="3.90.226.10">
    <property type="entry name" value="2-enoyl-CoA Hydratase, Chain A, domain 1"/>
    <property type="match status" value="1"/>
</dbReference>
<evidence type="ECO:0000256" key="4">
    <source>
        <dbReference type="ARBA" id="ARBA00022670"/>
    </source>
</evidence>
<evidence type="ECO:0000256" key="7">
    <source>
        <dbReference type="PIRNR" id="PIRNR036421"/>
    </source>
</evidence>
<dbReference type="Proteomes" id="UP000002943">
    <property type="component" value="Unassembled WGS sequence"/>
</dbReference>
<feature type="active site" description="Charge relay system" evidence="8">
    <location>
        <position position="1089"/>
    </location>
</feature>
<dbReference type="CDD" id="cd07562">
    <property type="entry name" value="Peptidase_S41_TRI"/>
    <property type="match status" value="1"/>
</dbReference>
<dbReference type="Pfam" id="PF07676">
    <property type="entry name" value="PD40"/>
    <property type="match status" value="1"/>
</dbReference>
<reference evidence="11 12" key="1">
    <citation type="journal article" date="2012" name="Int. J. Syst. Evol. Microbiol.">
        <title>Vibrio caribbeanicus sp. nov., isolated from the marine sponge Scleritoderma cyanea.</title>
        <authorList>
            <person name="Hoffmann M."/>
            <person name="Monday S.R."/>
            <person name="Allard M.W."/>
            <person name="Strain E.A."/>
            <person name="Whittaker P."/>
            <person name="Naum M."/>
            <person name="McCarthy P.J."/>
            <person name="Lopez J.V."/>
            <person name="Fischer M."/>
            <person name="Brown E.W."/>
        </authorList>
    </citation>
    <scope>NUCLEOTIDE SEQUENCE [LARGE SCALE GENOMIC DNA]</scope>
    <source>
        <strain evidence="11 12">ATCC BAA-2122</strain>
    </source>
</reference>
<dbReference type="STRING" id="796620.VIBC2010_03712"/>
<protein>
    <recommendedName>
        <fullName evidence="7">Tricorn protease homolog</fullName>
        <ecNumber evidence="7">3.4.21.-</ecNumber>
    </recommendedName>
</protein>
<dbReference type="Gene3D" id="2.120.10.60">
    <property type="entry name" value="Tricorn protease N-terminal domain"/>
    <property type="match status" value="1"/>
</dbReference>
<feature type="active site" description="Charge relay system" evidence="8">
    <location>
        <position position="808"/>
    </location>
</feature>
<dbReference type="InterPro" id="IPR029045">
    <property type="entry name" value="ClpP/crotonase-like_dom_sf"/>
</dbReference>
<dbReference type="eggNOG" id="COG4946">
    <property type="taxonomic scope" value="Bacteria"/>
</dbReference>
<feature type="active site" description="Nucleophile" evidence="8">
    <location>
        <position position="1031"/>
    </location>
</feature>
<dbReference type="Pfam" id="PF03572">
    <property type="entry name" value="Peptidase_S41"/>
    <property type="match status" value="1"/>
</dbReference>
<evidence type="ECO:0000256" key="1">
    <source>
        <dbReference type="ARBA" id="ARBA00004496"/>
    </source>
</evidence>
<dbReference type="Pfam" id="PF00595">
    <property type="entry name" value="PDZ"/>
    <property type="match status" value="1"/>
</dbReference>
<dbReference type="PROSITE" id="PS50106">
    <property type="entry name" value="PDZ"/>
    <property type="match status" value="1"/>
</dbReference>
<dbReference type="InterPro" id="IPR011042">
    <property type="entry name" value="6-blade_b-propeller_TolB-like"/>
</dbReference>
<comment type="similarity">
    <text evidence="2 7">Belongs to the peptidase S41B family.</text>
</comment>
<keyword evidence="6 7" id="KW-0720">Serine protease</keyword>
<dbReference type="Gene3D" id="3.30.750.44">
    <property type="match status" value="1"/>
</dbReference>
<dbReference type="Pfam" id="PF14684">
    <property type="entry name" value="Tricorn_C1"/>
    <property type="match status" value="1"/>
</dbReference>